<feature type="transmembrane region" description="Helical" evidence="1">
    <location>
        <begin position="50"/>
        <end position="73"/>
    </location>
</feature>
<proteinExistence type="predicted"/>
<evidence type="ECO:0000313" key="2">
    <source>
        <dbReference type="EMBL" id="PMD64564.1"/>
    </source>
</evidence>
<feature type="transmembrane region" description="Helical" evidence="1">
    <location>
        <begin position="292"/>
        <end position="310"/>
    </location>
</feature>
<accession>A0A2J6TNH2</accession>
<dbReference type="Proteomes" id="UP000235371">
    <property type="component" value="Unassembled WGS sequence"/>
</dbReference>
<dbReference type="AlphaFoldDB" id="A0A2J6TNH2"/>
<keyword evidence="1" id="KW-0812">Transmembrane</keyword>
<keyword evidence="1" id="KW-1133">Transmembrane helix</keyword>
<organism evidence="2 3">
    <name type="scientific">Hyaloscypha bicolor E</name>
    <dbReference type="NCBI Taxonomy" id="1095630"/>
    <lineage>
        <taxon>Eukaryota</taxon>
        <taxon>Fungi</taxon>
        <taxon>Dikarya</taxon>
        <taxon>Ascomycota</taxon>
        <taxon>Pezizomycotina</taxon>
        <taxon>Leotiomycetes</taxon>
        <taxon>Helotiales</taxon>
        <taxon>Hyaloscyphaceae</taxon>
        <taxon>Hyaloscypha</taxon>
        <taxon>Hyaloscypha bicolor</taxon>
    </lineage>
</organism>
<reference evidence="2 3" key="1">
    <citation type="submission" date="2016-04" db="EMBL/GenBank/DDBJ databases">
        <title>A degradative enzymes factory behind the ericoid mycorrhizal symbiosis.</title>
        <authorList>
            <consortium name="DOE Joint Genome Institute"/>
            <person name="Martino E."/>
            <person name="Morin E."/>
            <person name="Grelet G."/>
            <person name="Kuo A."/>
            <person name="Kohler A."/>
            <person name="Daghino S."/>
            <person name="Barry K."/>
            <person name="Choi C."/>
            <person name="Cichocki N."/>
            <person name="Clum A."/>
            <person name="Copeland A."/>
            <person name="Hainaut M."/>
            <person name="Haridas S."/>
            <person name="Labutti K."/>
            <person name="Lindquist E."/>
            <person name="Lipzen A."/>
            <person name="Khouja H.-R."/>
            <person name="Murat C."/>
            <person name="Ohm R."/>
            <person name="Olson A."/>
            <person name="Spatafora J."/>
            <person name="Veneault-Fourrey C."/>
            <person name="Henrissat B."/>
            <person name="Grigoriev I."/>
            <person name="Martin F."/>
            <person name="Perotto S."/>
        </authorList>
    </citation>
    <scope>NUCLEOTIDE SEQUENCE [LARGE SCALE GENOMIC DNA]</scope>
    <source>
        <strain evidence="2 3">E</strain>
    </source>
</reference>
<dbReference type="RefSeq" id="XP_024741468.1">
    <property type="nucleotide sequence ID" value="XM_024879474.1"/>
</dbReference>
<feature type="transmembrane region" description="Helical" evidence="1">
    <location>
        <begin position="20"/>
        <end position="38"/>
    </location>
</feature>
<keyword evidence="1" id="KW-0472">Membrane</keyword>
<dbReference type="GeneID" id="36587551"/>
<evidence type="ECO:0000313" key="3">
    <source>
        <dbReference type="Proteomes" id="UP000235371"/>
    </source>
</evidence>
<dbReference type="EMBL" id="KZ613749">
    <property type="protein sequence ID" value="PMD64564.1"/>
    <property type="molecule type" value="Genomic_DNA"/>
</dbReference>
<feature type="transmembrane region" description="Helical" evidence="1">
    <location>
        <begin position="157"/>
        <end position="178"/>
    </location>
</feature>
<feature type="transmembrane region" description="Helical" evidence="1">
    <location>
        <begin position="267"/>
        <end position="285"/>
    </location>
</feature>
<feature type="transmembrane region" description="Helical" evidence="1">
    <location>
        <begin position="185"/>
        <end position="203"/>
    </location>
</feature>
<dbReference type="InParanoid" id="A0A2J6TNH2"/>
<protein>
    <submittedName>
        <fullName evidence="2">Uncharacterized protein</fullName>
    </submittedName>
</protein>
<name>A0A2J6TNH2_9HELO</name>
<sequence>MKQSIHLDLHLFRNRSQVDVVTVLMLLGEATVWKAIWGRFRSRRTHWKQWIFAISPGWTPLAASLFAVMYGSIGPVNLVYDRPPEACIDGGLILTNLNSGASHSATNTMLQNIWHTWNKGARIQQNPRKKDYLFDLTREVGLADINLDLLYLENPRFFWLQSLCLATQIIGSFALGFFGRSFETFIVMLAALLSQTLLVLAIIPREKAWFKTTRGHRPCPVMFHRGLDSTAVLIIRTAIVRGREVSLEEYCWDNQASRDYIDELKPLAAGFSFLIWILHIILVGWMRNDSRYLYLSFGGLGLCTTAIEATTEPRWSRAFQSAFTRHTLCAPLRSSLMSSVAILIAGRFPSARDAAKLLYPDNSRFQQSLQEFDSHFDQVLCTNCRDTIKCSKTIQVQRCLRIEDTNERDQCQALLASRIQTVHSKQIADGLAAVHNYLRTPGSEQTETPAIETHETFQDGPRHSWDPRV</sequence>
<gene>
    <name evidence="2" type="ORF">K444DRAFT_608921</name>
</gene>
<keyword evidence="3" id="KW-1185">Reference proteome</keyword>
<evidence type="ECO:0000256" key="1">
    <source>
        <dbReference type="SAM" id="Phobius"/>
    </source>
</evidence>
<dbReference type="OrthoDB" id="5402776at2759"/>